<accession>A0A6P6G1I0</accession>
<keyword evidence="3 9" id="KW-0862">Zinc</keyword>
<feature type="domain" description="Dof-type" evidence="11">
    <location>
        <begin position="89"/>
        <end position="143"/>
    </location>
</feature>
<dbReference type="GO" id="GO:0005634">
    <property type="term" value="C:nucleus"/>
    <property type="evidence" value="ECO:0007669"/>
    <property type="project" value="UniProtKB-SubCell"/>
</dbReference>
<gene>
    <name evidence="13" type="primary">LOC107413495</name>
</gene>
<dbReference type="GO" id="GO:0003677">
    <property type="term" value="F:DNA binding"/>
    <property type="evidence" value="ECO:0007669"/>
    <property type="project" value="UniProtKB-UniRule"/>
</dbReference>
<dbReference type="GO" id="GO:0008270">
    <property type="term" value="F:zinc ion binding"/>
    <property type="evidence" value="ECO:0007669"/>
    <property type="project" value="UniProtKB-KW"/>
</dbReference>
<keyword evidence="5 8" id="KW-0238">DNA-binding</keyword>
<dbReference type="InParanoid" id="A0A6P6G1I0"/>
<keyword evidence="2 8" id="KW-0863">Zinc-finger</keyword>
<keyword evidence="6 9" id="KW-0804">Transcription</keyword>
<keyword evidence="1 9" id="KW-0479">Metal-binding</keyword>
<dbReference type="RefSeq" id="XP_024928012.1">
    <property type="nucleotide sequence ID" value="XM_025072244.3"/>
</dbReference>
<name>A0A6P6G1I0_ZIZJJ</name>
<feature type="compositionally biased region" description="Pro residues" evidence="10">
    <location>
        <begin position="48"/>
        <end position="57"/>
    </location>
</feature>
<evidence type="ECO:0000313" key="12">
    <source>
        <dbReference type="Proteomes" id="UP001652623"/>
    </source>
</evidence>
<dbReference type="Proteomes" id="UP001652623">
    <property type="component" value="Chromosome 8"/>
</dbReference>
<dbReference type="FunCoup" id="A0A6P6G1I0">
    <property type="interactions" value="611"/>
</dbReference>
<feature type="region of interest" description="Disordered" evidence="10">
    <location>
        <begin position="11"/>
        <end position="72"/>
    </location>
</feature>
<dbReference type="PROSITE" id="PS50884">
    <property type="entry name" value="ZF_DOF_2"/>
    <property type="match status" value="1"/>
</dbReference>
<feature type="compositionally biased region" description="Basic residues" evidence="10">
    <location>
        <begin position="139"/>
        <end position="148"/>
    </location>
</feature>
<sequence length="364" mass="38524">MVFSSVPVYLDPPNWQQQSNHQQQQGGGRGGVGGDHHQHHQNHHQNPQLPPQPPPPSAGGGGGSQGSIRPGSMSDRARLAKIPQPEASLKCPRCESTNTKFCYFNNYSLTQPRHFCKTCRRYWTRGGALRNVPVGGGCRRNKRSKGSRSKSPATERQTTGGSCSTTTVSSNSCTSDMIAHLSPVVPPPHLPFLPSLHHLSEYGSAGGDIGMNFAGIQPQVVSTGGNDVQYQIGGGGGAAGGSILSSGLAEQWRLQQQVQQFPFLTNLETPTGLYPFEGENVEPPSYVGGAGQLRSKPLGSSAVTDGATHQQQLGGGGAVKMEENQGLNLSRNFLGALGNDQYWAGGNAWTDLSGFTSSSTSHLL</sequence>
<keyword evidence="4 9" id="KW-0805">Transcription regulation</keyword>
<evidence type="ECO:0000256" key="1">
    <source>
        <dbReference type="ARBA" id="ARBA00022723"/>
    </source>
</evidence>
<evidence type="ECO:0000256" key="6">
    <source>
        <dbReference type="ARBA" id="ARBA00023163"/>
    </source>
</evidence>
<comment type="subcellular location">
    <subcellularLocation>
        <location evidence="8 9">Nucleus</location>
    </subcellularLocation>
</comment>
<dbReference type="InterPro" id="IPR045174">
    <property type="entry name" value="Dof"/>
</dbReference>
<comment type="function">
    <text evidence="9">Transcription factor that binds specifically to a 5'-AA[AG]G-3' consensus core sequence.</text>
</comment>
<proteinExistence type="predicted"/>
<evidence type="ECO:0000313" key="13">
    <source>
        <dbReference type="RefSeq" id="XP_024928012.1"/>
    </source>
</evidence>
<evidence type="ECO:0000256" key="7">
    <source>
        <dbReference type="ARBA" id="ARBA00023242"/>
    </source>
</evidence>
<feature type="compositionally biased region" description="Low complexity" evidence="10">
    <location>
        <begin position="12"/>
        <end position="24"/>
    </location>
</feature>
<evidence type="ECO:0000256" key="4">
    <source>
        <dbReference type="ARBA" id="ARBA00023015"/>
    </source>
</evidence>
<dbReference type="GO" id="GO:0003700">
    <property type="term" value="F:DNA-binding transcription factor activity"/>
    <property type="evidence" value="ECO:0007669"/>
    <property type="project" value="UniProtKB-UniRule"/>
</dbReference>
<dbReference type="GeneID" id="107413495"/>
<evidence type="ECO:0000259" key="11">
    <source>
        <dbReference type="PROSITE" id="PS50884"/>
    </source>
</evidence>
<evidence type="ECO:0000256" key="2">
    <source>
        <dbReference type="ARBA" id="ARBA00022771"/>
    </source>
</evidence>
<dbReference type="PANTHER" id="PTHR31992">
    <property type="entry name" value="DOF ZINC FINGER PROTEIN DOF1.4-RELATED"/>
    <property type="match status" value="1"/>
</dbReference>
<reference evidence="13" key="1">
    <citation type="submission" date="2025-08" db="UniProtKB">
        <authorList>
            <consortium name="RefSeq"/>
        </authorList>
    </citation>
    <scope>IDENTIFICATION</scope>
    <source>
        <tissue evidence="13">Seedling</tissue>
    </source>
</reference>
<dbReference type="InterPro" id="IPR003851">
    <property type="entry name" value="Znf_Dof"/>
</dbReference>
<dbReference type="PROSITE" id="PS01361">
    <property type="entry name" value="ZF_DOF_1"/>
    <property type="match status" value="1"/>
</dbReference>
<protein>
    <recommendedName>
        <fullName evidence="9">Dof zinc finger protein</fullName>
    </recommendedName>
</protein>
<evidence type="ECO:0000256" key="10">
    <source>
        <dbReference type="SAM" id="MobiDB-lite"/>
    </source>
</evidence>
<evidence type="ECO:0000256" key="3">
    <source>
        <dbReference type="ARBA" id="ARBA00022833"/>
    </source>
</evidence>
<dbReference type="Pfam" id="PF02701">
    <property type="entry name" value="Zn_ribbon_Dof"/>
    <property type="match status" value="1"/>
</dbReference>
<feature type="region of interest" description="Disordered" evidence="10">
    <location>
        <begin position="132"/>
        <end position="166"/>
    </location>
</feature>
<evidence type="ECO:0000256" key="5">
    <source>
        <dbReference type="ARBA" id="ARBA00023125"/>
    </source>
</evidence>
<dbReference type="PANTHER" id="PTHR31992:SF351">
    <property type="entry name" value="DOF ZINC FINGER PROTEIN"/>
    <property type="match status" value="1"/>
</dbReference>
<keyword evidence="12" id="KW-1185">Reference proteome</keyword>
<evidence type="ECO:0000256" key="9">
    <source>
        <dbReference type="RuleBase" id="RU369094"/>
    </source>
</evidence>
<dbReference type="KEGG" id="zju:107413495"/>
<evidence type="ECO:0000256" key="8">
    <source>
        <dbReference type="PROSITE-ProRule" id="PRU00071"/>
    </source>
</evidence>
<dbReference type="AlphaFoldDB" id="A0A6P6G1I0"/>
<keyword evidence="7 8" id="KW-0539">Nucleus</keyword>
<organism evidence="12 13">
    <name type="scientific">Ziziphus jujuba</name>
    <name type="common">Chinese jujube</name>
    <name type="synonym">Ziziphus sativa</name>
    <dbReference type="NCBI Taxonomy" id="326968"/>
    <lineage>
        <taxon>Eukaryota</taxon>
        <taxon>Viridiplantae</taxon>
        <taxon>Streptophyta</taxon>
        <taxon>Embryophyta</taxon>
        <taxon>Tracheophyta</taxon>
        <taxon>Spermatophyta</taxon>
        <taxon>Magnoliopsida</taxon>
        <taxon>eudicotyledons</taxon>
        <taxon>Gunneridae</taxon>
        <taxon>Pentapetalae</taxon>
        <taxon>rosids</taxon>
        <taxon>fabids</taxon>
        <taxon>Rosales</taxon>
        <taxon>Rhamnaceae</taxon>
        <taxon>Paliureae</taxon>
        <taxon>Ziziphus</taxon>
    </lineage>
</organism>